<evidence type="ECO:0000313" key="3">
    <source>
        <dbReference type="Proteomes" id="UP000596742"/>
    </source>
</evidence>
<dbReference type="EMBL" id="UYJE01000685">
    <property type="protein sequence ID" value="VDH95364.1"/>
    <property type="molecule type" value="Genomic_DNA"/>
</dbReference>
<keyword evidence="3" id="KW-1185">Reference proteome</keyword>
<feature type="signal peptide" evidence="1">
    <location>
        <begin position="1"/>
        <end position="23"/>
    </location>
</feature>
<reference evidence="2" key="1">
    <citation type="submission" date="2018-11" db="EMBL/GenBank/DDBJ databases">
        <authorList>
            <person name="Alioto T."/>
            <person name="Alioto T."/>
        </authorList>
    </citation>
    <scope>NUCLEOTIDE SEQUENCE</scope>
</reference>
<dbReference type="Proteomes" id="UP000596742">
    <property type="component" value="Unassembled WGS sequence"/>
</dbReference>
<proteinExistence type="predicted"/>
<evidence type="ECO:0000313" key="2">
    <source>
        <dbReference type="EMBL" id="VDH95364.1"/>
    </source>
</evidence>
<dbReference type="AlphaFoldDB" id="A0A8B6BTJ9"/>
<name>A0A8B6BTJ9_MYTGA</name>
<keyword evidence="1" id="KW-0732">Signal</keyword>
<organism evidence="2 3">
    <name type="scientific">Mytilus galloprovincialis</name>
    <name type="common">Mediterranean mussel</name>
    <dbReference type="NCBI Taxonomy" id="29158"/>
    <lineage>
        <taxon>Eukaryota</taxon>
        <taxon>Metazoa</taxon>
        <taxon>Spiralia</taxon>
        <taxon>Lophotrochozoa</taxon>
        <taxon>Mollusca</taxon>
        <taxon>Bivalvia</taxon>
        <taxon>Autobranchia</taxon>
        <taxon>Pteriomorphia</taxon>
        <taxon>Mytilida</taxon>
        <taxon>Mytiloidea</taxon>
        <taxon>Mytilidae</taxon>
        <taxon>Mytilinae</taxon>
        <taxon>Mytilus</taxon>
    </lineage>
</organism>
<comment type="caution">
    <text evidence="2">The sequence shown here is derived from an EMBL/GenBank/DDBJ whole genome shotgun (WGS) entry which is preliminary data.</text>
</comment>
<gene>
    <name evidence="2" type="ORF">MGAL_10B027586</name>
</gene>
<sequence length="103" mass="11267">MASLSRCSLIMVLALCFTQSSYLGRTKKMNNVKLVKGLPDDKSRVIISVLTNVMCSMCTNLQDPAKKEDCIAKSCVPGALSFVQPSKVIDKSADQQSTTERHL</sequence>
<accession>A0A8B6BTJ9</accession>
<evidence type="ECO:0000256" key="1">
    <source>
        <dbReference type="SAM" id="SignalP"/>
    </source>
</evidence>
<feature type="chain" id="PRO_5032955503" evidence="1">
    <location>
        <begin position="24"/>
        <end position="103"/>
    </location>
</feature>
<protein>
    <submittedName>
        <fullName evidence="2">Uncharacterized protein</fullName>
    </submittedName>
</protein>